<evidence type="ECO:0000256" key="6">
    <source>
        <dbReference type="ARBA" id="ARBA00022840"/>
    </source>
</evidence>
<feature type="transmembrane region" description="Helical" evidence="9">
    <location>
        <begin position="81"/>
        <end position="104"/>
    </location>
</feature>
<dbReference type="InterPro" id="IPR050173">
    <property type="entry name" value="ABC_transporter_C-like"/>
</dbReference>
<evidence type="ECO:0000256" key="7">
    <source>
        <dbReference type="ARBA" id="ARBA00022989"/>
    </source>
</evidence>
<dbReference type="PROSITE" id="PS50929">
    <property type="entry name" value="ABC_TM1F"/>
    <property type="match status" value="1"/>
</dbReference>
<reference evidence="11 12" key="1">
    <citation type="journal article" date="2019" name="PLoS Biol.">
        <title>Sex chromosomes control vertical transmission of feminizing Wolbachia symbionts in an isopod.</title>
        <authorList>
            <person name="Becking T."/>
            <person name="Chebbi M.A."/>
            <person name="Giraud I."/>
            <person name="Moumen B."/>
            <person name="Laverre T."/>
            <person name="Caubet Y."/>
            <person name="Peccoud J."/>
            <person name="Gilbert C."/>
            <person name="Cordaux R."/>
        </authorList>
    </citation>
    <scope>NUCLEOTIDE SEQUENCE [LARGE SCALE GENOMIC DNA]</scope>
    <source>
        <strain evidence="11">ANa2</strain>
        <tissue evidence="11">Whole body excluding digestive tract and cuticle</tissue>
    </source>
</reference>
<evidence type="ECO:0000256" key="2">
    <source>
        <dbReference type="ARBA" id="ARBA00022448"/>
    </source>
</evidence>
<evidence type="ECO:0000256" key="3">
    <source>
        <dbReference type="ARBA" id="ARBA00022692"/>
    </source>
</evidence>
<keyword evidence="4" id="KW-0677">Repeat</keyword>
<keyword evidence="2" id="KW-0813">Transport</keyword>
<evidence type="ECO:0000259" key="10">
    <source>
        <dbReference type="PROSITE" id="PS50929"/>
    </source>
</evidence>
<dbReference type="AlphaFoldDB" id="A0A5N5TKF4"/>
<dbReference type="Pfam" id="PF00664">
    <property type="entry name" value="ABC_membrane"/>
    <property type="match status" value="1"/>
</dbReference>
<keyword evidence="5" id="KW-0547">Nucleotide-binding</keyword>
<organism evidence="11 12">
    <name type="scientific">Armadillidium nasatum</name>
    <dbReference type="NCBI Taxonomy" id="96803"/>
    <lineage>
        <taxon>Eukaryota</taxon>
        <taxon>Metazoa</taxon>
        <taxon>Ecdysozoa</taxon>
        <taxon>Arthropoda</taxon>
        <taxon>Crustacea</taxon>
        <taxon>Multicrustacea</taxon>
        <taxon>Malacostraca</taxon>
        <taxon>Eumalacostraca</taxon>
        <taxon>Peracarida</taxon>
        <taxon>Isopoda</taxon>
        <taxon>Oniscidea</taxon>
        <taxon>Crinocheta</taxon>
        <taxon>Armadillidiidae</taxon>
        <taxon>Armadillidium</taxon>
    </lineage>
</organism>
<dbReference type="InterPro" id="IPR036640">
    <property type="entry name" value="ABC1_TM_sf"/>
</dbReference>
<keyword evidence="12" id="KW-1185">Reference proteome</keyword>
<keyword evidence="8 9" id="KW-0472">Membrane</keyword>
<name>A0A5N5TKF4_9CRUS</name>
<proteinExistence type="predicted"/>
<keyword evidence="3 9" id="KW-0812">Transmembrane</keyword>
<feature type="transmembrane region" description="Helical" evidence="9">
    <location>
        <begin position="156"/>
        <end position="176"/>
    </location>
</feature>
<dbReference type="GO" id="GO:0140359">
    <property type="term" value="F:ABC-type transporter activity"/>
    <property type="evidence" value="ECO:0007669"/>
    <property type="project" value="InterPro"/>
</dbReference>
<dbReference type="PANTHER" id="PTHR24223">
    <property type="entry name" value="ATP-BINDING CASSETTE SUB-FAMILY C"/>
    <property type="match status" value="1"/>
</dbReference>
<dbReference type="InterPro" id="IPR011527">
    <property type="entry name" value="ABC1_TM_dom"/>
</dbReference>
<evidence type="ECO:0000313" key="11">
    <source>
        <dbReference type="EMBL" id="KAB7506631.1"/>
    </source>
</evidence>
<dbReference type="Gene3D" id="1.20.1560.10">
    <property type="entry name" value="ABC transporter type 1, transmembrane domain"/>
    <property type="match status" value="1"/>
</dbReference>
<dbReference type="OrthoDB" id="6508552at2759"/>
<keyword evidence="7 9" id="KW-1133">Transmembrane helix</keyword>
<evidence type="ECO:0000256" key="4">
    <source>
        <dbReference type="ARBA" id="ARBA00022737"/>
    </source>
</evidence>
<accession>A0A5N5TKF4</accession>
<dbReference type="SUPFAM" id="SSF90123">
    <property type="entry name" value="ABC transporter transmembrane region"/>
    <property type="match status" value="1"/>
</dbReference>
<evidence type="ECO:0000256" key="8">
    <source>
        <dbReference type="ARBA" id="ARBA00023136"/>
    </source>
</evidence>
<feature type="domain" description="ABC transmembrane type-1" evidence="10">
    <location>
        <begin position="39"/>
        <end position="170"/>
    </location>
</feature>
<comment type="caution">
    <text evidence="11">The sequence shown here is derived from an EMBL/GenBank/DDBJ whole genome shotgun (WGS) entry which is preliminary data.</text>
</comment>
<gene>
    <name evidence="11" type="primary">ABCC2</name>
    <name evidence="11" type="ORF">Anas_05320</name>
</gene>
<evidence type="ECO:0000256" key="5">
    <source>
        <dbReference type="ARBA" id="ARBA00022741"/>
    </source>
</evidence>
<dbReference type="PANTHER" id="PTHR24223:SF443">
    <property type="entry name" value="MULTIDRUG-RESISTANCE LIKE PROTEIN 1, ISOFORM I"/>
    <property type="match status" value="1"/>
</dbReference>
<evidence type="ECO:0000256" key="1">
    <source>
        <dbReference type="ARBA" id="ARBA00004127"/>
    </source>
</evidence>
<sequence>MITETMFMNDTEDVGYYIPFVSMAVYSYYIKAIGILSAALTVFFYAASQGFAVGSNVWLSVWSDDKNSTIPSVRNKYLGVYGGLGVFQAITVVIGFIIVARSAIIGSKLLHNNMLERIFRCPNFYFDMTPIGRIVNRFSKDVDVVDMLLPMNLRSLIMCFVSVILFISVLQSFLSISSQMYNDASWQYIAIHNRLQ</sequence>
<evidence type="ECO:0000256" key="9">
    <source>
        <dbReference type="SAM" id="Phobius"/>
    </source>
</evidence>
<protein>
    <submittedName>
        <fullName evidence="11">Canalicular multispecific organic anion transporter 1</fullName>
    </submittedName>
</protein>
<dbReference type="EMBL" id="SEYY01000716">
    <property type="protein sequence ID" value="KAB7506631.1"/>
    <property type="molecule type" value="Genomic_DNA"/>
</dbReference>
<dbReference type="GO" id="GO:0012505">
    <property type="term" value="C:endomembrane system"/>
    <property type="evidence" value="ECO:0007669"/>
    <property type="project" value="UniProtKB-SubCell"/>
</dbReference>
<dbReference type="GO" id="GO:0005524">
    <property type="term" value="F:ATP binding"/>
    <property type="evidence" value="ECO:0007669"/>
    <property type="project" value="UniProtKB-KW"/>
</dbReference>
<evidence type="ECO:0000313" key="12">
    <source>
        <dbReference type="Proteomes" id="UP000326759"/>
    </source>
</evidence>
<keyword evidence="6" id="KW-0067">ATP-binding</keyword>
<dbReference type="Proteomes" id="UP000326759">
    <property type="component" value="Unassembled WGS sequence"/>
</dbReference>
<dbReference type="GO" id="GO:0016020">
    <property type="term" value="C:membrane"/>
    <property type="evidence" value="ECO:0007669"/>
    <property type="project" value="InterPro"/>
</dbReference>
<comment type="subcellular location">
    <subcellularLocation>
        <location evidence="1">Endomembrane system</location>
        <topology evidence="1">Multi-pass membrane protein</topology>
    </subcellularLocation>
</comment>